<evidence type="ECO:0000313" key="3">
    <source>
        <dbReference type="Proteomes" id="UP000095038"/>
    </source>
</evidence>
<dbReference type="AlphaFoldDB" id="A0A1D2VAC6"/>
<reference evidence="3" key="1">
    <citation type="submission" date="2016-05" db="EMBL/GenBank/DDBJ databases">
        <title>Comparative genomics of biotechnologically important yeasts.</title>
        <authorList>
            <consortium name="DOE Joint Genome Institute"/>
            <person name="Riley R."/>
            <person name="Haridas S."/>
            <person name="Wolfe K.H."/>
            <person name="Lopes M.R."/>
            <person name="Hittinger C.T."/>
            <person name="Goker M."/>
            <person name="Salamov A."/>
            <person name="Wisecaver J."/>
            <person name="Long T.M."/>
            <person name="Aerts A.L."/>
            <person name="Barry K."/>
            <person name="Choi C."/>
            <person name="Clum A."/>
            <person name="Coughlan A.Y."/>
            <person name="Deshpande S."/>
            <person name="Douglass A.P."/>
            <person name="Hanson S.J."/>
            <person name="Klenk H.-P."/>
            <person name="Labutti K."/>
            <person name="Lapidus A."/>
            <person name="Lindquist E."/>
            <person name="Lipzen A."/>
            <person name="Meier-Kolthoff J.P."/>
            <person name="Ohm R.A."/>
            <person name="Otillar R.P."/>
            <person name="Pangilinan J."/>
            <person name="Peng Y."/>
            <person name="Rokas A."/>
            <person name="Rosa C.A."/>
            <person name="Scheuner C."/>
            <person name="Sibirny A.A."/>
            <person name="Slot J.C."/>
            <person name="Stielow J.B."/>
            <person name="Sun H."/>
            <person name="Kurtzman C.P."/>
            <person name="Blackwell M."/>
            <person name="Grigoriev I.V."/>
            <person name="Jeffries T.W."/>
        </authorList>
    </citation>
    <scope>NUCLEOTIDE SEQUENCE [LARGE SCALE GENOMIC DNA]</scope>
    <source>
        <strain evidence="3">DSM 1968</strain>
    </source>
</reference>
<gene>
    <name evidence="2" type="ORF">ASCRUDRAFT_77856</name>
</gene>
<feature type="compositionally biased region" description="Low complexity" evidence="1">
    <location>
        <begin position="257"/>
        <end position="269"/>
    </location>
</feature>
<keyword evidence="3" id="KW-1185">Reference proteome</keyword>
<proteinExistence type="predicted"/>
<dbReference type="GeneID" id="30967672"/>
<dbReference type="CDD" id="cd20557">
    <property type="entry name" value="CYCLIN_ScPCL1-like"/>
    <property type="match status" value="1"/>
</dbReference>
<evidence type="ECO:0000313" key="2">
    <source>
        <dbReference type="EMBL" id="ODV58622.1"/>
    </source>
</evidence>
<dbReference type="Gene3D" id="1.10.472.10">
    <property type="entry name" value="Cyclin-like"/>
    <property type="match status" value="1"/>
</dbReference>
<evidence type="ECO:0000256" key="1">
    <source>
        <dbReference type="SAM" id="MobiDB-lite"/>
    </source>
</evidence>
<accession>A0A1D2VAC6</accession>
<dbReference type="EMBL" id="KV454491">
    <property type="protein sequence ID" value="ODV58622.1"/>
    <property type="molecule type" value="Genomic_DNA"/>
</dbReference>
<protein>
    <submittedName>
        <fullName evidence="2">Uncharacterized protein</fullName>
    </submittedName>
</protein>
<dbReference type="RefSeq" id="XP_020044929.1">
    <property type="nucleotide sequence ID" value="XM_020194036.1"/>
</dbReference>
<dbReference type="InParanoid" id="A0A1D2VAC6"/>
<name>A0A1D2VAC6_9ASCO</name>
<dbReference type="Proteomes" id="UP000095038">
    <property type="component" value="Unassembled WGS sequence"/>
</dbReference>
<organism evidence="2 3">
    <name type="scientific">Ascoidea rubescens DSM 1968</name>
    <dbReference type="NCBI Taxonomy" id="1344418"/>
    <lineage>
        <taxon>Eukaryota</taxon>
        <taxon>Fungi</taxon>
        <taxon>Dikarya</taxon>
        <taxon>Ascomycota</taxon>
        <taxon>Saccharomycotina</taxon>
        <taxon>Saccharomycetes</taxon>
        <taxon>Ascoideaceae</taxon>
        <taxon>Ascoidea</taxon>
    </lineage>
</organism>
<feature type="region of interest" description="Disordered" evidence="1">
    <location>
        <begin position="252"/>
        <end position="278"/>
    </location>
</feature>
<sequence>MYYTSNISIPTPLSYYSSPISLSSSNTTPSQSYFASESPITPITSNYNNNISNNDTSCKNKNKEIDCKSILDGNFAALSSLFIWFNNKPNPLYLKNNSKFIQKFKSIISKTQISNFVIQTALNYLYEFKFNYLNNSDNLKEFNSFINKNFNHNKYKNPDDLLSLILITCLILSNKIVDDCSYTLTTWSLLIKVPSKKLNLLERYLLNEFFFKNNILNNFKSVQSWSNYYLINQISLIKTHLLKTKLRAKHSSKLPKLKSSTSLPLSSSKNLNPRRNGAYNTNINNNISNIYLTPETPNYQMNMNMGLNINMGLNVSLETLPNNFNFNSSQKLTPIHYLNYNDINITSNLRSSFNYLS</sequence>